<dbReference type="Pfam" id="PF13373">
    <property type="entry name" value="Dsc3_C"/>
    <property type="match status" value="1"/>
</dbReference>
<protein>
    <recommendedName>
        <fullName evidence="2">Ubiquitin-like domain-containing protein</fullName>
    </recommendedName>
</protein>
<evidence type="ECO:0000259" key="2">
    <source>
        <dbReference type="PROSITE" id="PS50053"/>
    </source>
</evidence>
<organism evidence="3 4">
    <name type="scientific">Pneumocystis wakefieldiae</name>
    <dbReference type="NCBI Taxonomy" id="38082"/>
    <lineage>
        <taxon>Eukaryota</taxon>
        <taxon>Fungi</taxon>
        <taxon>Dikarya</taxon>
        <taxon>Ascomycota</taxon>
        <taxon>Taphrinomycotina</taxon>
        <taxon>Pneumocystomycetes</taxon>
        <taxon>Pneumocystaceae</taxon>
        <taxon>Pneumocystis</taxon>
    </lineage>
</organism>
<sequence length="191" mass="21911">MTAMADAGPSIHRINIIVRFSNGKNDLRLKVGEETTIQQLKERLRELEPEMLHKRNLRIIYLGKWVDQSEVIFHCSIGNEIKSYVDEEREVSYGSSITPLPLGFDRLREVGFTEREIGLLREQFMMIHGRGSEDGEREPAWQLEEDWINQTTLENITQEGQGAYEDMIIGASIGFIGGIIALFFIIKTKQL</sequence>
<keyword evidence="4" id="KW-1185">Reference proteome</keyword>
<dbReference type="AlphaFoldDB" id="A0A899FVI0"/>
<dbReference type="SUPFAM" id="SSF54236">
    <property type="entry name" value="Ubiquitin-like"/>
    <property type="match status" value="1"/>
</dbReference>
<dbReference type="PANTHER" id="PTHR28049">
    <property type="entry name" value="TRANSMEMBRANE PROTEIN YOR223W"/>
    <property type="match status" value="1"/>
</dbReference>
<dbReference type="InterPro" id="IPR029071">
    <property type="entry name" value="Ubiquitin-like_domsf"/>
</dbReference>
<dbReference type="PROSITE" id="PS50053">
    <property type="entry name" value="UBIQUITIN_2"/>
    <property type="match status" value="1"/>
</dbReference>
<keyword evidence="1" id="KW-0812">Transmembrane</keyword>
<dbReference type="InterPro" id="IPR000626">
    <property type="entry name" value="Ubiquitin-like_dom"/>
</dbReference>
<name>A0A899FVI0_9ASCO</name>
<dbReference type="OrthoDB" id="2556122at2759"/>
<dbReference type="InterPro" id="IPR025390">
    <property type="entry name" value="Dsc3_C"/>
</dbReference>
<evidence type="ECO:0000313" key="4">
    <source>
        <dbReference type="Proteomes" id="UP000663699"/>
    </source>
</evidence>
<dbReference type="GO" id="GO:0005783">
    <property type="term" value="C:endoplasmic reticulum"/>
    <property type="evidence" value="ECO:0007669"/>
    <property type="project" value="TreeGrafter"/>
</dbReference>
<feature type="domain" description="Ubiquitin-like" evidence="2">
    <location>
        <begin position="14"/>
        <end position="80"/>
    </location>
</feature>
<accession>A0A899FVI0</accession>
<dbReference type="GO" id="GO:0044695">
    <property type="term" value="C:Dsc E3 ubiquitin ligase complex"/>
    <property type="evidence" value="ECO:0007669"/>
    <property type="project" value="InterPro"/>
</dbReference>
<keyword evidence="1" id="KW-1133">Transmembrane helix</keyword>
<dbReference type="Gene3D" id="3.10.20.90">
    <property type="entry name" value="Phosphatidylinositol 3-kinase Catalytic Subunit, Chain A, domain 1"/>
    <property type="match status" value="1"/>
</dbReference>
<dbReference type="InterPro" id="IPR045226">
    <property type="entry name" value="Dsc3"/>
</dbReference>
<dbReference type="PANTHER" id="PTHR28049:SF1">
    <property type="entry name" value="DSC E3 UBIQUITIN LIGASE COMPLEX SUBUNIT 3"/>
    <property type="match status" value="1"/>
</dbReference>
<reference evidence="3" key="1">
    <citation type="submission" date="2020-06" db="EMBL/GenBank/DDBJ databases">
        <title>Genomes of multiple members of Pneumocystis genus reveal paths to human pathogen Pneumocystis jirovecii.</title>
        <authorList>
            <person name="Cisse O.H."/>
            <person name="Ma L."/>
            <person name="Dekker J."/>
            <person name="Khil P."/>
            <person name="Jo J."/>
            <person name="Brenchley J."/>
            <person name="Blair R."/>
            <person name="Pahar B."/>
            <person name="Chabe M."/>
            <person name="Van Rompay K.A."/>
            <person name="Keesler R."/>
            <person name="Sukura A."/>
            <person name="Hirsch V."/>
            <person name="Kutty G."/>
            <person name="Liu Y."/>
            <person name="Peng L."/>
            <person name="Chen J."/>
            <person name="Song J."/>
            <person name="Weissenbacher-Lang C."/>
            <person name="Xu J."/>
            <person name="Upham N.S."/>
            <person name="Stajich J.E."/>
            <person name="Cuomo C.A."/>
            <person name="Cushion M.T."/>
            <person name="Kovacs J.A."/>
        </authorList>
    </citation>
    <scope>NUCLEOTIDE SEQUENCE</scope>
    <source>
        <strain evidence="3">2A</strain>
    </source>
</reference>
<evidence type="ECO:0000313" key="3">
    <source>
        <dbReference type="EMBL" id="QSL64052.1"/>
    </source>
</evidence>
<dbReference type="Proteomes" id="UP000663699">
    <property type="component" value="Chromosome 1"/>
</dbReference>
<keyword evidence="1" id="KW-0472">Membrane</keyword>
<dbReference type="Pfam" id="PF10302">
    <property type="entry name" value="Dsc3_N"/>
    <property type="match status" value="1"/>
</dbReference>
<feature type="transmembrane region" description="Helical" evidence="1">
    <location>
        <begin position="167"/>
        <end position="186"/>
    </location>
</feature>
<dbReference type="EMBL" id="CP054532">
    <property type="protein sequence ID" value="QSL64052.1"/>
    <property type="molecule type" value="Genomic_DNA"/>
</dbReference>
<gene>
    <name evidence="3" type="ORF">MERGE_000207</name>
</gene>
<evidence type="ECO:0000256" key="1">
    <source>
        <dbReference type="SAM" id="Phobius"/>
    </source>
</evidence>
<dbReference type="InterPro" id="IPR019413">
    <property type="entry name" value="Dsc3_ub-like_dom"/>
</dbReference>
<proteinExistence type="predicted"/>